<feature type="compositionally biased region" description="Polar residues" evidence="1">
    <location>
        <begin position="100"/>
        <end position="113"/>
    </location>
</feature>
<feature type="compositionally biased region" description="Polar residues" evidence="1">
    <location>
        <begin position="122"/>
        <end position="138"/>
    </location>
</feature>
<accession>A0A5B7AHD2</accession>
<dbReference type="EMBL" id="GHES01025428">
    <property type="protein sequence ID" value="MPA55987.1"/>
    <property type="molecule type" value="Transcribed_RNA"/>
</dbReference>
<evidence type="ECO:0000313" key="2">
    <source>
        <dbReference type="EMBL" id="MPA55987.1"/>
    </source>
</evidence>
<reference evidence="2" key="1">
    <citation type="submission" date="2019-08" db="EMBL/GenBank/DDBJ databases">
        <title>Reference gene set and small RNA set construction with multiple tissues from Davidia involucrata Baill.</title>
        <authorList>
            <person name="Yang H."/>
            <person name="Zhou C."/>
            <person name="Li G."/>
            <person name="Wang J."/>
            <person name="Gao P."/>
            <person name="Wang M."/>
            <person name="Wang R."/>
            <person name="Zhao Y."/>
        </authorList>
    </citation>
    <scope>NUCLEOTIDE SEQUENCE</scope>
    <source>
        <tissue evidence="2">Mixed with DoveR01_LX</tissue>
    </source>
</reference>
<feature type="region of interest" description="Disordered" evidence="1">
    <location>
        <begin position="97"/>
        <end position="192"/>
    </location>
</feature>
<proteinExistence type="predicted"/>
<dbReference type="AlphaFoldDB" id="A0A5B7AHD2"/>
<gene>
    <name evidence="2" type="ORF">Din_025428</name>
</gene>
<sequence>MKNKQNIKRRCIQTIFQVLDLHKLGIMATQSVTKSMATTTPRKMSLDVAADIGSADSLSFAGLVCVHDQHLKSRSGHALSLAPDNNATRIQKQDPEFEFGQSTPGSTASSPNKDSPADLLFSNGQLLPQAVPFQSNHSPVPRHVSFKDSPPPTRSSSSRRSSDNESGLNKASRKPNSEMRNQANKERTTASQWFGQKIFRSFATPCRNCHALEPSASLKVHTSLQGNMKLQ</sequence>
<protein>
    <submittedName>
        <fullName evidence="2">Uncharacterized protein</fullName>
    </submittedName>
</protein>
<name>A0A5B7AHD2_DAVIN</name>
<evidence type="ECO:0000256" key="1">
    <source>
        <dbReference type="SAM" id="MobiDB-lite"/>
    </source>
</evidence>
<organism evidence="2">
    <name type="scientific">Davidia involucrata</name>
    <name type="common">Dove tree</name>
    <dbReference type="NCBI Taxonomy" id="16924"/>
    <lineage>
        <taxon>Eukaryota</taxon>
        <taxon>Viridiplantae</taxon>
        <taxon>Streptophyta</taxon>
        <taxon>Embryophyta</taxon>
        <taxon>Tracheophyta</taxon>
        <taxon>Spermatophyta</taxon>
        <taxon>Magnoliopsida</taxon>
        <taxon>eudicotyledons</taxon>
        <taxon>Gunneridae</taxon>
        <taxon>Pentapetalae</taxon>
        <taxon>asterids</taxon>
        <taxon>Cornales</taxon>
        <taxon>Nyssaceae</taxon>
        <taxon>Davidia</taxon>
    </lineage>
</organism>